<dbReference type="RefSeq" id="WP_307392830.1">
    <property type="nucleotide sequence ID" value="NZ_BAAADK010000011.1"/>
</dbReference>
<dbReference type="InterPro" id="IPR036291">
    <property type="entry name" value="NAD(P)-bd_dom_sf"/>
</dbReference>
<name>A0ABT9VX66_9BACI</name>
<sequence>MGKEIKINKAGDINKSSGRTPVTVIGLGLMGQALASALLNNNHPTTVWNRSPEKANNLVEMGAIRAKTISEAVAANSVVSSACLLMKS</sequence>
<keyword evidence="3" id="KW-1185">Reference proteome</keyword>
<dbReference type="InterPro" id="IPR006115">
    <property type="entry name" value="6PGDH_NADP-bd"/>
</dbReference>
<proteinExistence type="predicted"/>
<dbReference type="PANTHER" id="PTHR43580">
    <property type="entry name" value="OXIDOREDUCTASE GLYR1-RELATED"/>
    <property type="match status" value="1"/>
</dbReference>
<feature type="domain" description="6-phosphogluconate dehydrogenase NADP-binding" evidence="1">
    <location>
        <begin position="22"/>
        <end position="79"/>
    </location>
</feature>
<dbReference type="Pfam" id="PF03446">
    <property type="entry name" value="NAD_binding_2"/>
    <property type="match status" value="1"/>
</dbReference>
<reference evidence="2 3" key="1">
    <citation type="submission" date="2023-07" db="EMBL/GenBank/DDBJ databases">
        <title>Genomic Encyclopedia of Type Strains, Phase IV (KMG-IV): sequencing the most valuable type-strain genomes for metagenomic binning, comparative biology and taxonomic classification.</title>
        <authorList>
            <person name="Goeker M."/>
        </authorList>
    </citation>
    <scope>NUCLEOTIDE SEQUENCE [LARGE SCALE GENOMIC DNA]</scope>
    <source>
        <strain evidence="2 3">DSM 12751</strain>
    </source>
</reference>
<organism evidence="2 3">
    <name type="scientific">Caldalkalibacillus horti</name>
    <dbReference type="NCBI Taxonomy" id="77523"/>
    <lineage>
        <taxon>Bacteria</taxon>
        <taxon>Bacillati</taxon>
        <taxon>Bacillota</taxon>
        <taxon>Bacilli</taxon>
        <taxon>Bacillales</taxon>
        <taxon>Bacillaceae</taxon>
        <taxon>Caldalkalibacillus</taxon>
    </lineage>
</organism>
<evidence type="ECO:0000313" key="2">
    <source>
        <dbReference type="EMBL" id="MDQ0165582.1"/>
    </source>
</evidence>
<dbReference type="Gene3D" id="3.40.50.720">
    <property type="entry name" value="NAD(P)-binding Rossmann-like Domain"/>
    <property type="match status" value="1"/>
</dbReference>
<gene>
    <name evidence="2" type="ORF">J2S11_001483</name>
</gene>
<accession>A0ABT9VX66</accession>
<dbReference type="InterPro" id="IPR051265">
    <property type="entry name" value="HIBADH-related_NP60_sf"/>
</dbReference>
<dbReference type="SUPFAM" id="SSF51735">
    <property type="entry name" value="NAD(P)-binding Rossmann-fold domains"/>
    <property type="match status" value="1"/>
</dbReference>
<evidence type="ECO:0000313" key="3">
    <source>
        <dbReference type="Proteomes" id="UP001235840"/>
    </source>
</evidence>
<comment type="caution">
    <text evidence="2">The sequence shown here is derived from an EMBL/GenBank/DDBJ whole genome shotgun (WGS) entry which is preliminary data.</text>
</comment>
<dbReference type="Proteomes" id="UP001235840">
    <property type="component" value="Unassembled WGS sequence"/>
</dbReference>
<protein>
    <submittedName>
        <fullName evidence="2">3-hydroxyisobutyrate dehydrogenase-like beta-hydroxyacid dehydrogenase</fullName>
    </submittedName>
</protein>
<dbReference type="EMBL" id="JAUSTY010000005">
    <property type="protein sequence ID" value="MDQ0165582.1"/>
    <property type="molecule type" value="Genomic_DNA"/>
</dbReference>
<evidence type="ECO:0000259" key="1">
    <source>
        <dbReference type="Pfam" id="PF03446"/>
    </source>
</evidence>
<dbReference type="PANTHER" id="PTHR43580:SF2">
    <property type="entry name" value="CYTOKINE-LIKE NUCLEAR FACTOR N-PAC"/>
    <property type="match status" value="1"/>
</dbReference>